<name>A0ABM4X738_COFAR</name>
<evidence type="ECO:0008006" key="5">
    <source>
        <dbReference type="Google" id="ProtNLM"/>
    </source>
</evidence>
<evidence type="ECO:0000259" key="2">
    <source>
        <dbReference type="Pfam" id="PF19259"/>
    </source>
</evidence>
<dbReference type="Proteomes" id="UP001652660">
    <property type="component" value="Chromosome 3e"/>
</dbReference>
<dbReference type="Pfam" id="PF19259">
    <property type="entry name" value="Ty3_capsid"/>
    <property type="match status" value="1"/>
</dbReference>
<reference evidence="4" key="1">
    <citation type="submission" date="2025-08" db="UniProtKB">
        <authorList>
            <consortium name="RefSeq"/>
        </authorList>
    </citation>
    <scope>IDENTIFICATION</scope>
    <source>
        <tissue evidence="4">Leaves</tissue>
    </source>
</reference>
<dbReference type="GeneID" id="140038380"/>
<organism evidence="3 4">
    <name type="scientific">Coffea arabica</name>
    <name type="common">Arabian coffee</name>
    <dbReference type="NCBI Taxonomy" id="13443"/>
    <lineage>
        <taxon>Eukaryota</taxon>
        <taxon>Viridiplantae</taxon>
        <taxon>Streptophyta</taxon>
        <taxon>Embryophyta</taxon>
        <taxon>Tracheophyta</taxon>
        <taxon>Spermatophyta</taxon>
        <taxon>Magnoliopsida</taxon>
        <taxon>eudicotyledons</taxon>
        <taxon>Gunneridae</taxon>
        <taxon>Pentapetalae</taxon>
        <taxon>asterids</taxon>
        <taxon>lamiids</taxon>
        <taxon>Gentianales</taxon>
        <taxon>Rubiaceae</taxon>
        <taxon>Ixoroideae</taxon>
        <taxon>Gardenieae complex</taxon>
        <taxon>Bertiereae - Coffeeae clade</taxon>
        <taxon>Coffeeae</taxon>
        <taxon>Coffea</taxon>
    </lineage>
</organism>
<dbReference type="CDD" id="cd00303">
    <property type="entry name" value="retropepsin_like"/>
    <property type="match status" value="1"/>
</dbReference>
<dbReference type="SUPFAM" id="SSF56672">
    <property type="entry name" value="DNA/RNA polymerases"/>
    <property type="match status" value="1"/>
</dbReference>
<dbReference type="Gene3D" id="3.30.70.270">
    <property type="match status" value="2"/>
</dbReference>
<dbReference type="InterPro" id="IPR041577">
    <property type="entry name" value="RT_RNaseH_2"/>
</dbReference>
<accession>A0ABM4X738</accession>
<dbReference type="PANTHER" id="PTHR33064:SF37">
    <property type="entry name" value="RIBONUCLEASE H"/>
    <property type="match status" value="1"/>
</dbReference>
<dbReference type="InterPro" id="IPR051320">
    <property type="entry name" value="Viral_Replic_Matur_Polypro"/>
</dbReference>
<dbReference type="InterPro" id="IPR021109">
    <property type="entry name" value="Peptidase_aspartic_dom_sf"/>
</dbReference>
<dbReference type="RefSeq" id="XP_071939819.1">
    <property type="nucleotide sequence ID" value="XM_072083718.1"/>
</dbReference>
<dbReference type="InterPro" id="IPR045358">
    <property type="entry name" value="Ty3_capsid"/>
</dbReference>
<gene>
    <name evidence="4" type="primary">LOC140038380</name>
</gene>
<dbReference type="InterPro" id="IPR043128">
    <property type="entry name" value="Rev_trsase/Diguanyl_cyclase"/>
</dbReference>
<dbReference type="Pfam" id="PF08284">
    <property type="entry name" value="RVP_2"/>
    <property type="match status" value="1"/>
</dbReference>
<dbReference type="InterPro" id="IPR043502">
    <property type="entry name" value="DNA/RNA_pol_sf"/>
</dbReference>
<sequence>MESNYVDMKALVEANSVELKEEMKNFMVTMSAQFNTFMRNLQGEKGILGQSPNSSERHPNQMLRSLEGSNPFLGEKSRFPIGVPKLEFPSFGGSNPREWIRKYEKFFQLYLIPEGQQMDVVELHLEGKVDLWYQSFKKDRGVVQWVDFGSELCIRFGDIWGEDVVEEFNKLYQDLSVLAYQEKFEELRVAVMVKLPLLSKSYYVSSFLSGLKEEIKPAVKIHMPQTLQVAFEKARWQEQYLSIILKQTKAPMKVPPPISSGNKHTHPNDLSHKKPATQVFENSIKKDSPPSYKRISPTEFQYRKDHNLCFRCGEKFSPGHIYKNRGIHLVLADEEGLLDTEVDEEEGEIIEYQGNKSGKDGTKGHDLSILLDGRSTDCFIRSAIAQLHPDSVHDHKPFKVRIADGKELTCNQWIPNMKWEMQGHNFTQDVYVLDLEPYDLILGVDWMKHYSPMTFDFKELTLSFDKEGETVLLSDLNSHLKHLSLVLNILRTHSLYAKMSKCSFGQDKIEYLGHVVIVEGVSADPAKVEAMLSWPVPDNIKALRGFLGMTGDRADDLSTGYYRRFVKSYGKIAKPLTELLKKHSFVLSGVATSAFEQLKVAMTQAPVLALPNFSMPFMLEIDASQTAMGTVLISKGDH</sequence>
<dbReference type="PANTHER" id="PTHR33064">
    <property type="entry name" value="POL PROTEIN"/>
    <property type="match status" value="1"/>
</dbReference>
<feature type="domain" description="Ty3 transposon capsid-like protein" evidence="2">
    <location>
        <begin position="114"/>
        <end position="241"/>
    </location>
</feature>
<feature type="domain" description="Reverse transcriptase/retrotransposon-derived protein RNase H-like" evidence="1">
    <location>
        <begin position="592"/>
        <end position="637"/>
    </location>
</feature>
<evidence type="ECO:0000313" key="3">
    <source>
        <dbReference type="Proteomes" id="UP001652660"/>
    </source>
</evidence>
<evidence type="ECO:0000313" key="4">
    <source>
        <dbReference type="RefSeq" id="XP_071939819.1"/>
    </source>
</evidence>
<dbReference type="Gene3D" id="2.40.70.10">
    <property type="entry name" value="Acid Proteases"/>
    <property type="match status" value="1"/>
</dbReference>
<keyword evidence="3" id="KW-1185">Reference proteome</keyword>
<evidence type="ECO:0000259" key="1">
    <source>
        <dbReference type="Pfam" id="PF17919"/>
    </source>
</evidence>
<protein>
    <recommendedName>
        <fullName evidence="5">Reverse transcriptase/retrotransposon-derived protein RNase H-like domain-containing protein</fullName>
    </recommendedName>
</protein>
<dbReference type="Pfam" id="PF17919">
    <property type="entry name" value="RT_RNaseH_2"/>
    <property type="match status" value="1"/>
</dbReference>
<proteinExistence type="predicted"/>